<dbReference type="AlphaFoldDB" id="A0A6C0CG99"/>
<accession>A0A6C0CG99</accession>
<reference evidence="2" key="1">
    <citation type="journal article" date="2020" name="Nature">
        <title>Giant virus diversity and host interactions through global metagenomics.</title>
        <authorList>
            <person name="Schulz F."/>
            <person name="Roux S."/>
            <person name="Paez-Espino D."/>
            <person name="Jungbluth S."/>
            <person name="Walsh D.A."/>
            <person name="Denef V.J."/>
            <person name="McMahon K.D."/>
            <person name="Konstantinidis K.T."/>
            <person name="Eloe-Fadrosh E.A."/>
            <person name="Kyrpides N.C."/>
            <person name="Woyke T."/>
        </authorList>
    </citation>
    <scope>NUCLEOTIDE SEQUENCE</scope>
    <source>
        <strain evidence="2">GVMAG-M-3300020595-32</strain>
    </source>
</reference>
<name>A0A6C0CG99_9ZZZZ</name>
<dbReference type="EMBL" id="MN739396">
    <property type="protein sequence ID" value="QHT02644.1"/>
    <property type="molecule type" value="Genomic_DNA"/>
</dbReference>
<sequence>MKIVQIKSDGNMIELDEQFTVKNIRKMMREKTKVKKILHLYNWSYDGSMIQCYGCLEGKTGKENKHELPPLGEKLIETIDNSDIQLIFNDIFVVRVENKKYLDFDVSEYGLFYNLCFQGFDDCLSDEETYDEEVDDEGSSNSLNEFIVNDEGSIDSDYELDEDYNEY</sequence>
<feature type="region of interest" description="Disordered" evidence="1">
    <location>
        <begin position="133"/>
        <end position="167"/>
    </location>
</feature>
<evidence type="ECO:0000256" key="1">
    <source>
        <dbReference type="SAM" id="MobiDB-lite"/>
    </source>
</evidence>
<evidence type="ECO:0000313" key="2">
    <source>
        <dbReference type="EMBL" id="QHT02644.1"/>
    </source>
</evidence>
<organism evidence="2">
    <name type="scientific">viral metagenome</name>
    <dbReference type="NCBI Taxonomy" id="1070528"/>
    <lineage>
        <taxon>unclassified sequences</taxon>
        <taxon>metagenomes</taxon>
        <taxon>organismal metagenomes</taxon>
    </lineage>
</organism>
<proteinExistence type="predicted"/>
<feature type="compositionally biased region" description="Acidic residues" evidence="1">
    <location>
        <begin position="152"/>
        <end position="167"/>
    </location>
</feature>
<protein>
    <submittedName>
        <fullName evidence="2">Uncharacterized protein</fullName>
    </submittedName>
</protein>